<keyword evidence="3" id="KW-1185">Reference proteome</keyword>
<proteinExistence type="predicted"/>
<dbReference type="Proteomes" id="UP000039865">
    <property type="component" value="Unassembled WGS sequence"/>
</dbReference>
<feature type="transmembrane region" description="Helical" evidence="1">
    <location>
        <begin position="61"/>
        <end position="86"/>
    </location>
</feature>
<dbReference type="InParanoid" id="A0A078ATY1"/>
<evidence type="ECO:0000313" key="3">
    <source>
        <dbReference type="Proteomes" id="UP000039865"/>
    </source>
</evidence>
<gene>
    <name evidence="2" type="primary">Contig5510.g5898</name>
    <name evidence="2" type="ORF">STYLEM_13363</name>
</gene>
<keyword evidence="1" id="KW-1133">Transmembrane helix</keyword>
<reference evidence="2 3" key="1">
    <citation type="submission" date="2014-06" db="EMBL/GenBank/DDBJ databases">
        <authorList>
            <person name="Swart Estienne"/>
        </authorList>
    </citation>
    <scope>NUCLEOTIDE SEQUENCE [LARGE SCALE GENOMIC DNA]</scope>
    <source>
        <strain evidence="2 3">130c</strain>
    </source>
</reference>
<evidence type="ECO:0000256" key="1">
    <source>
        <dbReference type="SAM" id="Phobius"/>
    </source>
</evidence>
<accession>A0A078ATY1</accession>
<dbReference type="AlphaFoldDB" id="A0A078ATY1"/>
<organism evidence="2 3">
    <name type="scientific">Stylonychia lemnae</name>
    <name type="common">Ciliate</name>
    <dbReference type="NCBI Taxonomy" id="5949"/>
    <lineage>
        <taxon>Eukaryota</taxon>
        <taxon>Sar</taxon>
        <taxon>Alveolata</taxon>
        <taxon>Ciliophora</taxon>
        <taxon>Intramacronucleata</taxon>
        <taxon>Spirotrichea</taxon>
        <taxon>Stichotrichia</taxon>
        <taxon>Sporadotrichida</taxon>
        <taxon>Oxytrichidae</taxon>
        <taxon>Stylonychinae</taxon>
        <taxon>Stylonychia</taxon>
    </lineage>
</organism>
<keyword evidence="1" id="KW-0472">Membrane</keyword>
<feature type="transmembrane region" description="Helical" evidence="1">
    <location>
        <begin position="7"/>
        <end position="25"/>
    </location>
</feature>
<protein>
    <submittedName>
        <fullName evidence="2">Uncharacterized protein</fullName>
    </submittedName>
</protein>
<dbReference type="EMBL" id="CCKQ01012685">
    <property type="protein sequence ID" value="CDW84303.1"/>
    <property type="molecule type" value="Genomic_DNA"/>
</dbReference>
<name>A0A078ATY1_STYLE</name>
<keyword evidence="1" id="KW-0812">Transmembrane</keyword>
<sequence length="96" mass="10965">MSEGKFCSFCAFITYGFFSGLFYYYTFIIEKDNVCTASDESQIASNTDGAYDVSERFHTVLMLFTFTIFVGYIRAILSVVEILALSKGLFWQLPQK</sequence>
<evidence type="ECO:0000313" key="2">
    <source>
        <dbReference type="EMBL" id="CDW84303.1"/>
    </source>
</evidence>